<sequence>MANKDGFDRLEDDGQVMLGRSFDDSARMTAAFEAELSRLRESMLYTNREVTTLSSGIGSGLRRAFEGLVFDGMKLSDALKGIARSMADTAFSVAMKPLEQALSGAIAQGVNGLIGGALPFANGGAFAQGRVMPFAKGGIVSQPTYFPMRGATGLMGEAGAEAIMPLRRGADGRLGVAAGGGGRPLNVTFNVSTPDVAGFQRSQSQIAAQMGRLLARGERNG</sequence>
<keyword evidence="2" id="KW-1185">Reference proteome</keyword>
<protein>
    <submittedName>
        <fullName evidence="1">Lambda family phage tail tape measure protein</fullName>
    </submittedName>
</protein>
<proteinExistence type="predicted"/>
<evidence type="ECO:0000313" key="2">
    <source>
        <dbReference type="Proteomes" id="UP000253345"/>
    </source>
</evidence>
<comment type="caution">
    <text evidence="1">The sequence shown here is derived from an EMBL/GenBank/DDBJ whole genome shotgun (WGS) entry which is preliminary data.</text>
</comment>
<gene>
    <name evidence="1" type="ORF">DFP89_10541</name>
</gene>
<organism evidence="1 2">
    <name type="scientific">Paracoccus lutimaris</name>
    <dbReference type="NCBI Taxonomy" id="1490030"/>
    <lineage>
        <taxon>Bacteria</taxon>
        <taxon>Pseudomonadati</taxon>
        <taxon>Pseudomonadota</taxon>
        <taxon>Alphaproteobacteria</taxon>
        <taxon>Rhodobacterales</taxon>
        <taxon>Paracoccaceae</taxon>
        <taxon>Paracoccus</taxon>
    </lineage>
</organism>
<dbReference type="Proteomes" id="UP000253345">
    <property type="component" value="Unassembled WGS sequence"/>
</dbReference>
<reference evidence="1 2" key="1">
    <citation type="submission" date="2018-07" db="EMBL/GenBank/DDBJ databases">
        <title>Genomic Encyclopedia of Type Strains, Phase III (KMG-III): the genomes of soil and plant-associated and newly described type strains.</title>
        <authorList>
            <person name="Whitman W."/>
        </authorList>
    </citation>
    <scope>NUCLEOTIDE SEQUENCE [LARGE SCALE GENOMIC DNA]</scope>
    <source>
        <strain evidence="1 2">CECT 8525</strain>
    </source>
</reference>
<accession>A0A368Z023</accession>
<dbReference type="AlphaFoldDB" id="A0A368Z023"/>
<dbReference type="EMBL" id="QPJL01000005">
    <property type="protein sequence ID" value="RCW85775.1"/>
    <property type="molecule type" value="Genomic_DNA"/>
</dbReference>
<name>A0A368Z023_9RHOB</name>
<evidence type="ECO:0000313" key="1">
    <source>
        <dbReference type="EMBL" id="RCW85775.1"/>
    </source>
</evidence>
<dbReference type="OrthoDB" id="8448547at2"/>
<dbReference type="RefSeq" id="WP_114348581.1">
    <property type="nucleotide sequence ID" value="NZ_QPJL01000005.1"/>
</dbReference>